<comment type="caution">
    <text evidence="4">The sequence shown here is derived from an EMBL/GenBank/DDBJ whole genome shotgun (WGS) entry which is preliminary data.</text>
</comment>
<reference evidence="5" key="1">
    <citation type="journal article" date="2019" name="Int. J. Syst. Evol. Microbiol.">
        <title>The Global Catalogue of Microorganisms (GCM) 10K type strain sequencing project: providing services to taxonomists for standard genome sequencing and annotation.</title>
        <authorList>
            <consortium name="The Broad Institute Genomics Platform"/>
            <consortium name="The Broad Institute Genome Sequencing Center for Infectious Disease"/>
            <person name="Wu L."/>
            <person name="Ma J."/>
        </authorList>
    </citation>
    <scope>NUCLEOTIDE SEQUENCE [LARGE SCALE GENOMIC DNA]</scope>
    <source>
        <strain evidence="5">IBRC-M 10987</strain>
    </source>
</reference>
<dbReference type="InterPro" id="IPR052529">
    <property type="entry name" value="Bact_Transport_Assoc"/>
</dbReference>
<feature type="region of interest" description="Disordered" evidence="1">
    <location>
        <begin position="1"/>
        <end position="21"/>
    </location>
</feature>
<proteinExistence type="predicted"/>
<name>A0ABV8JZZ2_9BACL</name>
<keyword evidence="2" id="KW-1133">Transmembrane helix</keyword>
<evidence type="ECO:0000313" key="5">
    <source>
        <dbReference type="Proteomes" id="UP001595715"/>
    </source>
</evidence>
<evidence type="ECO:0000259" key="3">
    <source>
        <dbReference type="Pfam" id="PF04235"/>
    </source>
</evidence>
<dbReference type="EMBL" id="JBHSAM010000020">
    <property type="protein sequence ID" value="MFC4099792.1"/>
    <property type="molecule type" value="Genomic_DNA"/>
</dbReference>
<feature type="transmembrane region" description="Helical" evidence="2">
    <location>
        <begin position="118"/>
        <end position="140"/>
    </location>
</feature>
<evidence type="ECO:0000313" key="4">
    <source>
        <dbReference type="EMBL" id="MFC4099792.1"/>
    </source>
</evidence>
<accession>A0ABV8JZZ2</accession>
<keyword evidence="5" id="KW-1185">Reference proteome</keyword>
<feature type="domain" description="DUF418" evidence="3">
    <location>
        <begin position="234"/>
        <end position="396"/>
    </location>
</feature>
<dbReference type="PANTHER" id="PTHR30590">
    <property type="entry name" value="INNER MEMBRANE PROTEIN"/>
    <property type="match status" value="1"/>
</dbReference>
<dbReference type="PANTHER" id="PTHR30590:SF2">
    <property type="entry name" value="INNER MEMBRANE PROTEIN"/>
    <property type="match status" value="1"/>
</dbReference>
<feature type="transmembrane region" description="Helical" evidence="2">
    <location>
        <begin position="161"/>
        <end position="185"/>
    </location>
</feature>
<gene>
    <name evidence="4" type="ORF">ACFOZ8_08990</name>
</gene>
<organism evidence="4 5">
    <name type="scientific">Paenibacillus xanthanilyticus</name>
    <dbReference type="NCBI Taxonomy" id="1783531"/>
    <lineage>
        <taxon>Bacteria</taxon>
        <taxon>Bacillati</taxon>
        <taxon>Bacillota</taxon>
        <taxon>Bacilli</taxon>
        <taxon>Bacillales</taxon>
        <taxon>Paenibacillaceae</taxon>
        <taxon>Paenibacillus</taxon>
    </lineage>
</organism>
<feature type="transmembrane region" description="Helical" evidence="2">
    <location>
        <begin position="328"/>
        <end position="347"/>
    </location>
</feature>
<dbReference type="RefSeq" id="WP_377718471.1">
    <property type="nucleotide sequence ID" value="NZ_JBHSAM010000020.1"/>
</dbReference>
<feature type="transmembrane region" description="Helical" evidence="2">
    <location>
        <begin position="29"/>
        <end position="47"/>
    </location>
</feature>
<dbReference type="InterPro" id="IPR007349">
    <property type="entry name" value="DUF418"/>
</dbReference>
<feature type="transmembrane region" description="Helical" evidence="2">
    <location>
        <begin position="353"/>
        <end position="376"/>
    </location>
</feature>
<sequence length="396" mass="43111">MTHAKRAARPRPALSGPTSPDGRLLAPDLGRGFMLLLIVIAHVPMYVHSSGMTFISRPIGEHVLDDIVNFFGLLLVDNRSYPLFAGLFGYGLALMVSRQLAAGVPEHEARRSLRRRSWLLIAFGFVHFVFIGGADVLGLYGVTGLLFGRLLFRSEQAKRRAIFWTGLAYLVIIPVTWVWIMPISAGESFINSHSPTYAQMVADHAIAYPFVILVQMSLFPMVLPVLLGLWLSGKKWIERPEAHRSQLKRIAFGGIGLSAAGALPLALAGARLWDAPAAALDWSVALSLLSGITGGFGYLALIALLSLSARRMVPRLTLFLAAIGKRSLTFYLYQEAVVVLLLSPVAFGFGARIGGAGAFSLAVLVWLTGGCLAVWLERRGRPGPADALLRRLVYRK</sequence>
<evidence type="ECO:0000256" key="1">
    <source>
        <dbReference type="SAM" id="MobiDB-lite"/>
    </source>
</evidence>
<keyword evidence="2" id="KW-0812">Transmembrane</keyword>
<dbReference type="Pfam" id="PF04235">
    <property type="entry name" value="DUF418"/>
    <property type="match status" value="1"/>
</dbReference>
<keyword evidence="2" id="KW-0472">Membrane</keyword>
<feature type="transmembrane region" description="Helical" evidence="2">
    <location>
        <begin position="282"/>
        <end position="307"/>
    </location>
</feature>
<evidence type="ECO:0000256" key="2">
    <source>
        <dbReference type="SAM" id="Phobius"/>
    </source>
</evidence>
<dbReference type="Proteomes" id="UP001595715">
    <property type="component" value="Unassembled WGS sequence"/>
</dbReference>
<feature type="transmembrane region" description="Helical" evidence="2">
    <location>
        <begin position="205"/>
        <end position="230"/>
    </location>
</feature>
<protein>
    <submittedName>
        <fullName evidence="4">DUF418 domain-containing protein</fullName>
    </submittedName>
</protein>
<feature type="transmembrane region" description="Helical" evidence="2">
    <location>
        <begin position="250"/>
        <end position="270"/>
    </location>
</feature>